<dbReference type="Pfam" id="PF19289">
    <property type="entry name" value="PmbA_TldD_3rd"/>
    <property type="match status" value="1"/>
</dbReference>
<feature type="domain" description="Metalloprotease TldD/E central" evidence="7">
    <location>
        <begin position="107"/>
        <end position="214"/>
    </location>
</feature>
<protein>
    <submittedName>
        <fullName evidence="8">TldD/PmbA family protein</fullName>
    </submittedName>
</protein>
<evidence type="ECO:0000313" key="8">
    <source>
        <dbReference type="EMBL" id="MFC1853440.1"/>
    </source>
</evidence>
<dbReference type="InterPro" id="IPR002510">
    <property type="entry name" value="Metalloprtase-TldD/E_N"/>
</dbReference>
<dbReference type="EMBL" id="JBHPBY010000502">
    <property type="protein sequence ID" value="MFC1853440.1"/>
    <property type="molecule type" value="Genomic_DNA"/>
</dbReference>
<evidence type="ECO:0000259" key="6">
    <source>
        <dbReference type="Pfam" id="PF19289"/>
    </source>
</evidence>
<dbReference type="InterPro" id="IPR036059">
    <property type="entry name" value="TldD/PmbA_sf"/>
</dbReference>
<dbReference type="Pfam" id="PF19290">
    <property type="entry name" value="PmbA_TldD_2nd"/>
    <property type="match status" value="1"/>
</dbReference>
<keyword evidence="2" id="KW-0645">Protease</keyword>
<dbReference type="InterPro" id="IPR035068">
    <property type="entry name" value="TldD/PmbA_N"/>
</dbReference>
<dbReference type="PANTHER" id="PTHR30624:SF0">
    <property type="entry name" value="METALLOPROTEASE SLR0863"/>
    <property type="match status" value="1"/>
</dbReference>
<accession>A0ABV6Z4T2</accession>
<feature type="domain" description="Metalloprotease TldD/E C-terminal" evidence="6">
    <location>
        <begin position="222"/>
        <end position="454"/>
    </location>
</feature>
<comment type="similarity">
    <text evidence="1">Belongs to the peptidase U62 family.</text>
</comment>
<dbReference type="InterPro" id="IPR025502">
    <property type="entry name" value="TldD"/>
</dbReference>
<evidence type="ECO:0000259" key="7">
    <source>
        <dbReference type="Pfam" id="PF19290"/>
    </source>
</evidence>
<evidence type="ECO:0000256" key="1">
    <source>
        <dbReference type="ARBA" id="ARBA00005836"/>
    </source>
</evidence>
<reference evidence="8 9" key="1">
    <citation type="submission" date="2024-09" db="EMBL/GenBank/DDBJ databases">
        <title>Laminarin stimulates single cell rates of sulfate reduction while oxygen inhibits transcriptomic activity in coastal marine sediment.</title>
        <authorList>
            <person name="Lindsay M."/>
            <person name="Orcutt B."/>
            <person name="Emerson D."/>
            <person name="Stepanauskas R."/>
            <person name="D'Angelo T."/>
        </authorList>
    </citation>
    <scope>NUCLEOTIDE SEQUENCE [LARGE SCALE GENOMIC DNA]</scope>
    <source>
        <strain evidence="8">SAG AM-311-K15</strain>
    </source>
</reference>
<proteinExistence type="inferred from homology"/>
<sequence length="456" mass="50191">MRNRVREVINKYKTKCDYLEVRIEDIETLSFGFSDRENSGVKRDYDVGAAIRACHNGGWGFASVNSLDRLEHFVGPVIEQARKVGQTKTALAEIEPVEALIPLNAEKDPRQLSLRNKVELIQKYNDRMLSFHDRIKNSVAHYDEIITKKILGTSEGTLLERHHFDVTCAFRPIACSNGVTQYGYISRGSTNDYNVVLNLENDIDEACQTAVELVSASPVPGGKYPIIVDPHLGGTFAHEAFGHFSEADGYLDNPQFIKTFPLGKKVGSDVISIYDTGLDEGTRGYIPFDDEGVPGEKSELLRQGVLVGRLHNRESAAYFQEPVSGNARAKDYSFPPICRMRNTCIANGTASFEELVEGIDLGVYAIKSIGGHGGEMFSFNALYGYMIRNGKVAEIVRDVSISGNLFTTLLNIDRVGNDFKIEDGSGGCGKGDQFPLPVSSSSPHFRIQEVTVGGVS</sequence>
<dbReference type="InterPro" id="IPR051463">
    <property type="entry name" value="Peptidase_U62_metallo"/>
</dbReference>
<evidence type="ECO:0000313" key="9">
    <source>
        <dbReference type="Proteomes" id="UP001594351"/>
    </source>
</evidence>
<evidence type="ECO:0000256" key="4">
    <source>
        <dbReference type="ARBA" id="ARBA00023049"/>
    </source>
</evidence>
<dbReference type="Gene3D" id="3.30.2290.10">
    <property type="entry name" value="PmbA/TldD superfamily"/>
    <property type="match status" value="1"/>
</dbReference>
<keyword evidence="4" id="KW-0482">Metalloprotease</keyword>
<evidence type="ECO:0000256" key="3">
    <source>
        <dbReference type="ARBA" id="ARBA00022801"/>
    </source>
</evidence>
<name>A0ABV6Z4T2_UNCC1</name>
<dbReference type="SUPFAM" id="SSF111283">
    <property type="entry name" value="Putative modulator of DNA gyrase, PmbA/TldD"/>
    <property type="match status" value="1"/>
</dbReference>
<dbReference type="PIRSF" id="PIRSF004919">
    <property type="entry name" value="TldD"/>
    <property type="match status" value="1"/>
</dbReference>
<feature type="domain" description="Metalloprotease TldD/E N-terminal" evidence="5">
    <location>
        <begin position="20"/>
        <end position="71"/>
    </location>
</feature>
<dbReference type="PANTHER" id="PTHR30624">
    <property type="entry name" value="UNCHARACTERIZED PROTEIN TLDD AND PMBA"/>
    <property type="match status" value="1"/>
</dbReference>
<evidence type="ECO:0000256" key="2">
    <source>
        <dbReference type="ARBA" id="ARBA00022670"/>
    </source>
</evidence>
<keyword evidence="9" id="KW-1185">Reference proteome</keyword>
<dbReference type="InterPro" id="IPR045569">
    <property type="entry name" value="Metalloprtase-TldD/E_C"/>
</dbReference>
<dbReference type="Proteomes" id="UP001594351">
    <property type="component" value="Unassembled WGS sequence"/>
</dbReference>
<dbReference type="Pfam" id="PF01523">
    <property type="entry name" value="PmbA_TldD_1st"/>
    <property type="match status" value="1"/>
</dbReference>
<keyword evidence="3" id="KW-0378">Hydrolase</keyword>
<dbReference type="InterPro" id="IPR045570">
    <property type="entry name" value="Metalloprtase-TldD/E_cen_dom"/>
</dbReference>
<comment type="caution">
    <text evidence="8">The sequence shown here is derived from an EMBL/GenBank/DDBJ whole genome shotgun (WGS) entry which is preliminary data.</text>
</comment>
<evidence type="ECO:0000259" key="5">
    <source>
        <dbReference type="Pfam" id="PF01523"/>
    </source>
</evidence>
<organism evidence="8 9">
    <name type="scientific">candidate division CSSED10-310 bacterium</name>
    <dbReference type="NCBI Taxonomy" id="2855610"/>
    <lineage>
        <taxon>Bacteria</taxon>
        <taxon>Bacteria division CSSED10-310</taxon>
    </lineage>
</organism>
<gene>
    <name evidence="8" type="ORF">ACFL27_24855</name>
</gene>